<name>A0A1B6FD07_9HEMI</name>
<dbReference type="EMBL" id="GECZ01021692">
    <property type="protein sequence ID" value="JAS48077.1"/>
    <property type="molecule type" value="Transcribed_RNA"/>
</dbReference>
<reference evidence="3" key="1">
    <citation type="submission" date="2015-11" db="EMBL/GenBank/DDBJ databases">
        <title>De novo transcriptome assembly of four potential Pierce s Disease insect vectors from Arizona vineyards.</title>
        <authorList>
            <person name="Tassone E.E."/>
        </authorList>
    </citation>
    <scope>NUCLEOTIDE SEQUENCE</scope>
</reference>
<gene>
    <name evidence="3" type="ORF">g.10369</name>
</gene>
<keyword evidence="2" id="KW-0472">Membrane</keyword>
<sequence length="221" mass="25171">MSVRVCLGLLMTRQVIRRFSLTMPCIQSCSRILVSKAQNDCFPVKVPCQKYATTASPNQNLGVEIYNGPLARRIRSVKLFSLSTSLMGLIAQPIIIERIMETGVSIVAMIFSGAVVQFFTFVTPVVLHYFTKKYVKVMYYDPETDTYTAVTHTFWATDKVLPFKLDDVVIPDIPRMFTTIIVKGNPLFFDINFFEDVGHYKKLMGFDKPIDFKLEDKPPKS</sequence>
<evidence type="ECO:0000256" key="2">
    <source>
        <dbReference type="SAM" id="Phobius"/>
    </source>
</evidence>
<feature type="transmembrane region" description="Helical" evidence="2">
    <location>
        <begin position="79"/>
        <end position="100"/>
    </location>
</feature>
<evidence type="ECO:0008006" key="4">
    <source>
        <dbReference type="Google" id="ProtNLM"/>
    </source>
</evidence>
<dbReference type="AlphaFoldDB" id="A0A1B6FD07"/>
<accession>A0A1B6FD07</accession>
<dbReference type="PANTHER" id="PTHR13281">
    <property type="entry name" value="TRANSMEMBRANE PROTEIN 70, MITOCHONDRIAL"/>
    <property type="match status" value="1"/>
</dbReference>
<dbReference type="PANTHER" id="PTHR13281:SF0">
    <property type="entry name" value="TRANSMEMBRANE PROTEIN 70, MITOCHONDRIAL"/>
    <property type="match status" value="1"/>
</dbReference>
<evidence type="ECO:0000256" key="1">
    <source>
        <dbReference type="ARBA" id="ARBA00005280"/>
    </source>
</evidence>
<protein>
    <recommendedName>
        <fullName evidence="4">Transmembrane protein 70 homolog, mitochondrial</fullName>
    </recommendedName>
</protein>
<feature type="transmembrane region" description="Helical" evidence="2">
    <location>
        <begin position="106"/>
        <end position="130"/>
    </location>
</feature>
<dbReference type="Pfam" id="PF06979">
    <property type="entry name" value="TMEM70"/>
    <property type="match status" value="1"/>
</dbReference>
<keyword evidence="2" id="KW-0812">Transmembrane</keyword>
<dbReference type="GO" id="GO:0033615">
    <property type="term" value="P:mitochondrial proton-transporting ATP synthase complex assembly"/>
    <property type="evidence" value="ECO:0007669"/>
    <property type="project" value="TreeGrafter"/>
</dbReference>
<keyword evidence="2" id="KW-1133">Transmembrane helix</keyword>
<dbReference type="InterPro" id="IPR009724">
    <property type="entry name" value="TMEM70"/>
</dbReference>
<organism evidence="3">
    <name type="scientific">Cuerna arida</name>
    <dbReference type="NCBI Taxonomy" id="1464854"/>
    <lineage>
        <taxon>Eukaryota</taxon>
        <taxon>Metazoa</taxon>
        <taxon>Ecdysozoa</taxon>
        <taxon>Arthropoda</taxon>
        <taxon>Hexapoda</taxon>
        <taxon>Insecta</taxon>
        <taxon>Pterygota</taxon>
        <taxon>Neoptera</taxon>
        <taxon>Paraneoptera</taxon>
        <taxon>Hemiptera</taxon>
        <taxon>Auchenorrhyncha</taxon>
        <taxon>Membracoidea</taxon>
        <taxon>Cicadellidae</taxon>
        <taxon>Cicadellinae</taxon>
        <taxon>Proconiini</taxon>
        <taxon>Cuerna</taxon>
    </lineage>
</organism>
<proteinExistence type="inferred from homology"/>
<dbReference type="GO" id="GO:0031966">
    <property type="term" value="C:mitochondrial membrane"/>
    <property type="evidence" value="ECO:0007669"/>
    <property type="project" value="TreeGrafter"/>
</dbReference>
<comment type="similarity">
    <text evidence="1">Belongs to the TMEM70 family.</text>
</comment>
<evidence type="ECO:0000313" key="3">
    <source>
        <dbReference type="EMBL" id="JAS48077.1"/>
    </source>
</evidence>
<dbReference type="InterPro" id="IPR045325">
    <property type="entry name" value="TMEM70/TMEM186/TMEM223"/>
</dbReference>